<dbReference type="GO" id="GO:0016887">
    <property type="term" value="F:ATP hydrolysis activity"/>
    <property type="evidence" value="ECO:0007669"/>
    <property type="project" value="InterPro"/>
</dbReference>
<dbReference type="GO" id="GO:0005634">
    <property type="term" value="C:nucleus"/>
    <property type="evidence" value="ECO:0007669"/>
    <property type="project" value="TreeGrafter"/>
</dbReference>
<evidence type="ECO:0000259" key="8">
    <source>
        <dbReference type="SMART" id="SM01074"/>
    </source>
</evidence>
<evidence type="ECO:0000256" key="2">
    <source>
        <dbReference type="ARBA" id="ARBA00022618"/>
    </source>
</evidence>
<gene>
    <name evidence="9" type="primary">CDC6</name>
    <name evidence="9" type="ORF">H4R34_005145</name>
</gene>
<dbReference type="SUPFAM" id="SSF52540">
    <property type="entry name" value="P-loop containing nucleoside triphosphate hydrolases"/>
    <property type="match status" value="1"/>
</dbReference>
<dbReference type="OrthoDB" id="1926878at2759"/>
<dbReference type="AlphaFoldDB" id="A0A9W8EB09"/>
<dbReference type="InterPro" id="IPR015163">
    <property type="entry name" value="Cdc6_C"/>
</dbReference>
<dbReference type="PANTHER" id="PTHR10763">
    <property type="entry name" value="CELL DIVISION CONTROL PROTEIN 6-RELATED"/>
    <property type="match status" value="1"/>
</dbReference>
<dbReference type="Proteomes" id="UP001151582">
    <property type="component" value="Unassembled WGS sequence"/>
</dbReference>
<keyword evidence="4" id="KW-0131">Cell cycle</keyword>
<accession>A0A9W8EB09</accession>
<name>A0A9W8EB09_9FUNG</name>
<evidence type="ECO:0000256" key="1">
    <source>
        <dbReference type="ARBA" id="ARBA00006184"/>
    </source>
</evidence>
<dbReference type="Pfam" id="PF09079">
    <property type="entry name" value="WHD_Cdc6"/>
    <property type="match status" value="1"/>
</dbReference>
<dbReference type="GO" id="GO:0033314">
    <property type="term" value="P:mitotic DNA replication checkpoint signaling"/>
    <property type="evidence" value="ECO:0007669"/>
    <property type="project" value="TreeGrafter"/>
</dbReference>
<dbReference type="InterPro" id="IPR016314">
    <property type="entry name" value="Cdc6/18"/>
</dbReference>
<dbReference type="PANTHER" id="PTHR10763:SF26">
    <property type="entry name" value="CELL DIVISION CONTROL PROTEIN 6 HOMOLOG"/>
    <property type="match status" value="1"/>
</dbReference>
<dbReference type="GO" id="GO:0006270">
    <property type="term" value="P:DNA replication initiation"/>
    <property type="evidence" value="ECO:0007669"/>
    <property type="project" value="UniProtKB-UniRule"/>
</dbReference>
<dbReference type="InterPro" id="IPR036390">
    <property type="entry name" value="WH_DNA-bd_sf"/>
</dbReference>
<dbReference type="PIRSF" id="PIRSF001767">
    <property type="entry name" value="Cdc6"/>
    <property type="match status" value="1"/>
</dbReference>
<dbReference type="InterPro" id="IPR050311">
    <property type="entry name" value="ORC1/CDC6"/>
</dbReference>
<dbReference type="InterPro" id="IPR027417">
    <property type="entry name" value="P-loop_NTPase"/>
</dbReference>
<dbReference type="Pfam" id="PF17872">
    <property type="entry name" value="AAA_lid_10"/>
    <property type="match status" value="1"/>
</dbReference>
<reference evidence="9" key="1">
    <citation type="submission" date="2022-07" db="EMBL/GenBank/DDBJ databases">
        <title>Phylogenomic reconstructions and comparative analyses of Kickxellomycotina fungi.</title>
        <authorList>
            <person name="Reynolds N.K."/>
            <person name="Stajich J.E."/>
            <person name="Barry K."/>
            <person name="Grigoriev I.V."/>
            <person name="Crous P."/>
            <person name="Smith M.E."/>
        </authorList>
    </citation>
    <scope>NUCLEOTIDE SEQUENCE</scope>
    <source>
        <strain evidence="9">RSA 567</strain>
    </source>
</reference>
<dbReference type="FunFam" id="3.40.50.300:FF:000547">
    <property type="entry name" value="Cell division control protein"/>
    <property type="match status" value="1"/>
</dbReference>
<dbReference type="InterPro" id="IPR036388">
    <property type="entry name" value="WH-like_DNA-bd_sf"/>
</dbReference>
<feature type="domain" description="AAA+ ATPase" evidence="7">
    <location>
        <begin position="55"/>
        <end position="203"/>
    </location>
</feature>
<evidence type="ECO:0000256" key="6">
    <source>
        <dbReference type="SAM" id="MobiDB-lite"/>
    </source>
</evidence>
<feature type="compositionally biased region" description="Polar residues" evidence="6">
    <location>
        <begin position="230"/>
        <end position="241"/>
    </location>
</feature>
<keyword evidence="10" id="KW-1185">Reference proteome</keyword>
<dbReference type="Gene3D" id="1.10.10.10">
    <property type="entry name" value="Winged helix-like DNA-binding domain superfamily/Winged helix DNA-binding domain"/>
    <property type="match status" value="1"/>
</dbReference>
<dbReference type="SMART" id="SM01074">
    <property type="entry name" value="Cdc6_C"/>
    <property type="match status" value="1"/>
</dbReference>
<dbReference type="SMART" id="SM00382">
    <property type="entry name" value="AAA"/>
    <property type="match status" value="1"/>
</dbReference>
<evidence type="ECO:0000313" key="10">
    <source>
        <dbReference type="Proteomes" id="UP001151582"/>
    </source>
</evidence>
<evidence type="ECO:0000259" key="7">
    <source>
        <dbReference type="SMART" id="SM00382"/>
    </source>
</evidence>
<evidence type="ECO:0000256" key="5">
    <source>
        <dbReference type="PIRNR" id="PIRNR001767"/>
    </source>
</evidence>
<keyword evidence="2" id="KW-0132">Cell division</keyword>
<proteinExistence type="inferred from homology"/>
<dbReference type="GO" id="GO:0051301">
    <property type="term" value="P:cell division"/>
    <property type="evidence" value="ECO:0007669"/>
    <property type="project" value="UniProtKB-UniRule"/>
</dbReference>
<dbReference type="Gene3D" id="1.10.8.60">
    <property type="match status" value="1"/>
</dbReference>
<evidence type="ECO:0000256" key="3">
    <source>
        <dbReference type="ARBA" id="ARBA00022705"/>
    </source>
</evidence>
<feature type="domain" description="Cdc6 C-terminal" evidence="8">
    <location>
        <begin position="384"/>
        <end position="465"/>
    </location>
</feature>
<dbReference type="InterPro" id="IPR041083">
    <property type="entry name" value="AAA_lid_10"/>
</dbReference>
<feature type="region of interest" description="Disordered" evidence="6">
    <location>
        <begin position="230"/>
        <end position="263"/>
    </location>
</feature>
<comment type="similarity">
    <text evidence="1 5">Belongs to the CDC6/cdc18 family.</text>
</comment>
<dbReference type="CDD" id="cd00009">
    <property type="entry name" value="AAA"/>
    <property type="match status" value="1"/>
</dbReference>
<dbReference type="Gene3D" id="3.40.50.300">
    <property type="entry name" value="P-loop containing nucleotide triphosphate hydrolases"/>
    <property type="match status" value="1"/>
</dbReference>
<keyword evidence="3" id="KW-0235">DNA replication</keyword>
<evidence type="ECO:0000313" key="9">
    <source>
        <dbReference type="EMBL" id="KAJ1973236.1"/>
    </source>
</evidence>
<dbReference type="GO" id="GO:0005524">
    <property type="term" value="F:ATP binding"/>
    <property type="evidence" value="ECO:0007669"/>
    <property type="project" value="InterPro"/>
</dbReference>
<sequence length="483" mass="52618">MPASPSPLEADTTLALLRHAKQLFRRASEPSRLVGRDQEHQVIRQFLLDHAVQNQPGSLYISGQPGTGKTASLLALTMRCKAQFLQAGHPIKFIIINCMTIDHPQHFYARLATDIVGKPVAAKDALKVLEALFLDPKRKTLCLVVLDEIDSLLTRDQSVLYKLFEWPTLPHSRLTLIGIANALDLTDRFLPRLKAKQCMPQLLNFNPYQVPEIAAIIQDRLQEVYSSFALPTNTPDHSSTPAVPPTPKRRGRGQSGKTDSATDLTIDGLTAPLAGLSLKDAPPLIETPAVELCARKVAAATGDLRRALDICRQAIEAAETQHLAQIESAGASQDTPAAPVLPMKPPANSLVTIVHMLKVLQTAFGTPTVAKIHGLNFQQKLVLVTAALYLHGKRTRAALTLGKLHDAYVAQCKATTVVSPVSRLEFFDLVTTLESFGLVTIGSARTELNRKITLPVQVSELCHAVTDVPIIQQLIVPLTEESV</sequence>
<dbReference type="Pfam" id="PF00004">
    <property type="entry name" value="AAA"/>
    <property type="match status" value="1"/>
</dbReference>
<dbReference type="InterPro" id="IPR003593">
    <property type="entry name" value="AAA+_ATPase"/>
</dbReference>
<protein>
    <recommendedName>
        <fullName evidence="5">Cell division control protein</fullName>
    </recommendedName>
</protein>
<organism evidence="9 10">
    <name type="scientific">Dimargaris verticillata</name>
    <dbReference type="NCBI Taxonomy" id="2761393"/>
    <lineage>
        <taxon>Eukaryota</taxon>
        <taxon>Fungi</taxon>
        <taxon>Fungi incertae sedis</taxon>
        <taxon>Zoopagomycota</taxon>
        <taxon>Kickxellomycotina</taxon>
        <taxon>Dimargaritomycetes</taxon>
        <taxon>Dimargaritales</taxon>
        <taxon>Dimargaritaceae</taxon>
        <taxon>Dimargaris</taxon>
    </lineage>
</organism>
<dbReference type="InterPro" id="IPR003959">
    <property type="entry name" value="ATPase_AAA_core"/>
</dbReference>
<dbReference type="SUPFAM" id="SSF46785">
    <property type="entry name" value="Winged helix' DNA-binding domain"/>
    <property type="match status" value="1"/>
</dbReference>
<evidence type="ECO:0000256" key="4">
    <source>
        <dbReference type="ARBA" id="ARBA00023306"/>
    </source>
</evidence>
<dbReference type="GO" id="GO:0003688">
    <property type="term" value="F:DNA replication origin binding"/>
    <property type="evidence" value="ECO:0007669"/>
    <property type="project" value="TreeGrafter"/>
</dbReference>
<comment type="caution">
    <text evidence="9">The sequence shown here is derived from an EMBL/GenBank/DDBJ whole genome shotgun (WGS) entry which is preliminary data.</text>
</comment>
<dbReference type="EMBL" id="JANBQB010000865">
    <property type="protein sequence ID" value="KAJ1973236.1"/>
    <property type="molecule type" value="Genomic_DNA"/>
</dbReference>